<accession>A0AAE1BG85</accession>
<comment type="caution">
    <text evidence="2">The sequence shown here is derived from an EMBL/GenBank/DDBJ whole genome shotgun (WGS) entry which is preliminary data.</text>
</comment>
<evidence type="ECO:0000256" key="1">
    <source>
        <dbReference type="SAM" id="MobiDB-lite"/>
    </source>
</evidence>
<gene>
    <name evidence="2" type="ORF">Pcinc_043215</name>
</gene>
<protein>
    <recommendedName>
        <fullName evidence="4">Condensation domain-containing protein</fullName>
    </recommendedName>
</protein>
<feature type="compositionally biased region" description="Basic and acidic residues" evidence="1">
    <location>
        <begin position="21"/>
        <end position="39"/>
    </location>
</feature>
<sequence>MKDGERMKESGLHLGMNNGACEKEGNRRQEGMKDRKFEMELNTQEGMKNGEREKEGTKNGEREKEGTKNREREKEGTKNGEREKEGTKNREREKESGRQMGMKNREREKEHTENEESDGAKANTKKGKREKEDMKKGKTTKHQVMAIESGGEGEEGGGGEGEEGGGEGGGEWVRPASRMEVAFEFLGHHEFMLVCCKLSLSSDLSLTHQHLTKALTHLFRKTANLRVRFGDKDGARWLREMADENIDFQMEYERSVEEVTQSLHTHQYNTTDGPLWCARLIPIPDPHHQPLRFSSFCSHLTSAFPHCYHLVFGFHHSLGDGSTFNKICGAFVTILDDVVAECPIDDEKQIGKFKVNTDFDELMASQEEEIENNPALIKEYTDASKKGQPEKSLVNKILPTKSLTTHRQTLLETQTFDCETTSEFIRRSKMEGITVNSSFAAVCNIALCDLLREKEIQQENYVISNTHLIDMRRFWDPEVAADNLGCYISLSNRVFVEVPGDVYQERLGDWQRLEVEQGRFWVVARAVHWGLHQLLDSKDVLRRLAFVTVCMKTSEPHIDRDLSFNAHGDLSHLFAGRRHLQATQLVNSTAIHRTPLAWEHVTCTVRGRLIHTVKYNSGLVTKDLVTRYMDHIYRRIHQVTAASKIT</sequence>
<dbReference type="PANTHER" id="PTHR28037:SF1">
    <property type="entry name" value="ALCOHOL O-ACETYLTRANSFERASE 1-RELATED"/>
    <property type="match status" value="1"/>
</dbReference>
<organism evidence="2 3">
    <name type="scientific">Petrolisthes cinctipes</name>
    <name type="common">Flat porcelain crab</name>
    <dbReference type="NCBI Taxonomy" id="88211"/>
    <lineage>
        <taxon>Eukaryota</taxon>
        <taxon>Metazoa</taxon>
        <taxon>Ecdysozoa</taxon>
        <taxon>Arthropoda</taxon>
        <taxon>Crustacea</taxon>
        <taxon>Multicrustacea</taxon>
        <taxon>Malacostraca</taxon>
        <taxon>Eumalacostraca</taxon>
        <taxon>Eucarida</taxon>
        <taxon>Decapoda</taxon>
        <taxon>Pleocyemata</taxon>
        <taxon>Anomura</taxon>
        <taxon>Galatheoidea</taxon>
        <taxon>Porcellanidae</taxon>
        <taxon>Petrolisthes</taxon>
    </lineage>
</organism>
<proteinExistence type="predicted"/>
<dbReference type="InterPro" id="IPR052058">
    <property type="entry name" value="Alcohol_O-acetyltransferase"/>
</dbReference>
<reference evidence="2" key="1">
    <citation type="submission" date="2023-10" db="EMBL/GenBank/DDBJ databases">
        <title>Genome assemblies of two species of porcelain crab, Petrolisthes cinctipes and Petrolisthes manimaculis (Anomura: Porcellanidae).</title>
        <authorList>
            <person name="Angst P."/>
        </authorList>
    </citation>
    <scope>NUCLEOTIDE SEQUENCE</scope>
    <source>
        <strain evidence="2">PB745_01</strain>
        <tissue evidence="2">Gill</tissue>
    </source>
</reference>
<feature type="compositionally biased region" description="Basic and acidic residues" evidence="1">
    <location>
        <begin position="1"/>
        <end position="11"/>
    </location>
</feature>
<dbReference type="EMBL" id="JAWQEG010008570">
    <property type="protein sequence ID" value="KAK3850055.1"/>
    <property type="molecule type" value="Genomic_DNA"/>
</dbReference>
<keyword evidence="3" id="KW-1185">Reference proteome</keyword>
<evidence type="ECO:0000313" key="3">
    <source>
        <dbReference type="Proteomes" id="UP001286313"/>
    </source>
</evidence>
<feature type="region of interest" description="Disordered" evidence="1">
    <location>
        <begin position="1"/>
        <end position="171"/>
    </location>
</feature>
<feature type="compositionally biased region" description="Acidic residues" evidence="1">
    <location>
        <begin position="151"/>
        <end position="165"/>
    </location>
</feature>
<name>A0AAE1BG85_PETCI</name>
<dbReference type="InterPro" id="IPR023213">
    <property type="entry name" value="CAT-like_dom_sf"/>
</dbReference>
<evidence type="ECO:0008006" key="4">
    <source>
        <dbReference type="Google" id="ProtNLM"/>
    </source>
</evidence>
<dbReference type="AlphaFoldDB" id="A0AAE1BG85"/>
<dbReference type="PANTHER" id="PTHR28037">
    <property type="entry name" value="ALCOHOL O-ACETYLTRANSFERASE 1-RELATED"/>
    <property type="match status" value="1"/>
</dbReference>
<evidence type="ECO:0000313" key="2">
    <source>
        <dbReference type="EMBL" id="KAK3850055.1"/>
    </source>
</evidence>
<dbReference type="Gene3D" id="3.30.559.10">
    <property type="entry name" value="Chloramphenicol acetyltransferase-like domain"/>
    <property type="match status" value="1"/>
</dbReference>
<feature type="compositionally biased region" description="Basic and acidic residues" evidence="1">
    <location>
        <begin position="48"/>
        <end position="114"/>
    </location>
</feature>
<dbReference type="Proteomes" id="UP001286313">
    <property type="component" value="Unassembled WGS sequence"/>
</dbReference>
<dbReference type="SUPFAM" id="SSF52777">
    <property type="entry name" value="CoA-dependent acyltransferases"/>
    <property type="match status" value="2"/>
</dbReference>